<name>A0A8J2Z3H8_9GAMM</name>
<dbReference type="EMBL" id="BMJS01000004">
    <property type="protein sequence ID" value="GGF91327.1"/>
    <property type="molecule type" value="Genomic_DNA"/>
</dbReference>
<reference evidence="1" key="2">
    <citation type="submission" date="2020-09" db="EMBL/GenBank/DDBJ databases">
        <authorList>
            <person name="Sun Q."/>
            <person name="Zhou Y."/>
        </authorList>
    </citation>
    <scope>NUCLEOTIDE SEQUENCE</scope>
    <source>
        <strain evidence="1">CGMCC 1.15758</strain>
    </source>
</reference>
<protein>
    <submittedName>
        <fullName evidence="1">Uncharacterized protein</fullName>
    </submittedName>
</protein>
<keyword evidence="2" id="KW-1185">Reference proteome</keyword>
<reference evidence="1" key="1">
    <citation type="journal article" date="2014" name="Int. J. Syst. Evol. Microbiol.">
        <title>Complete genome sequence of Corynebacterium casei LMG S-19264T (=DSM 44701T), isolated from a smear-ripened cheese.</title>
        <authorList>
            <consortium name="US DOE Joint Genome Institute (JGI-PGF)"/>
            <person name="Walter F."/>
            <person name="Albersmeier A."/>
            <person name="Kalinowski J."/>
            <person name="Ruckert C."/>
        </authorList>
    </citation>
    <scope>NUCLEOTIDE SEQUENCE</scope>
    <source>
        <strain evidence="1">CGMCC 1.15758</strain>
    </source>
</reference>
<dbReference type="RefSeq" id="WP_117001751.1">
    <property type="nucleotide sequence ID" value="NZ_BMJS01000004.1"/>
</dbReference>
<dbReference type="Proteomes" id="UP000636949">
    <property type="component" value="Unassembled WGS sequence"/>
</dbReference>
<organism evidence="1 2">
    <name type="scientific">Cysteiniphilum litorale</name>
    <dbReference type="NCBI Taxonomy" id="2056700"/>
    <lineage>
        <taxon>Bacteria</taxon>
        <taxon>Pseudomonadati</taxon>
        <taxon>Pseudomonadota</taxon>
        <taxon>Gammaproteobacteria</taxon>
        <taxon>Thiotrichales</taxon>
        <taxon>Fastidiosibacteraceae</taxon>
        <taxon>Cysteiniphilum</taxon>
    </lineage>
</organism>
<gene>
    <name evidence="1" type="ORF">GCM10010995_05720</name>
</gene>
<evidence type="ECO:0000313" key="2">
    <source>
        <dbReference type="Proteomes" id="UP000636949"/>
    </source>
</evidence>
<dbReference type="AlphaFoldDB" id="A0A8J2Z3H8"/>
<comment type="caution">
    <text evidence="1">The sequence shown here is derived from an EMBL/GenBank/DDBJ whole genome shotgun (WGS) entry which is preliminary data.</text>
</comment>
<sequence>MSKYTYEITLHYKILNHEARTYLITTKEPLQEIRKRYSDMQSLVEDLHQGCCDNDSYKRYDEEYQGDECAKIIEHKEISL</sequence>
<accession>A0A8J2Z3H8</accession>
<evidence type="ECO:0000313" key="1">
    <source>
        <dbReference type="EMBL" id="GGF91327.1"/>
    </source>
</evidence>
<proteinExistence type="predicted"/>